<keyword evidence="1" id="KW-1133">Transmembrane helix</keyword>
<gene>
    <name evidence="2" type="ORF">HNE05_17405</name>
</gene>
<proteinExistence type="predicted"/>
<keyword evidence="1" id="KW-0472">Membrane</keyword>
<organism evidence="2 3">
    <name type="scientific">Aquipseudomonas campi</name>
    <dbReference type="NCBI Taxonomy" id="2731681"/>
    <lineage>
        <taxon>Bacteria</taxon>
        <taxon>Pseudomonadati</taxon>
        <taxon>Pseudomonadota</taxon>
        <taxon>Gammaproteobacteria</taxon>
        <taxon>Pseudomonadales</taxon>
        <taxon>Pseudomonadaceae</taxon>
        <taxon>Aquipseudomonas</taxon>
    </lineage>
</organism>
<name>A0A6M8FFS1_9GAMM</name>
<sequence>MSVGRYLWSAFNARPLGMPLPPNWLALAAVGLLGAFISPGFWVLGAGLELAYLGLLASSKRFRNAVDAGEVRVDPAEQRYENTLAQLGDSQRQRQQRIEGRAREVLQLLSRSPLMASHADSLEQLVWLNLRLLVAGQALSVVVDTAAQDSAELQRQEEQIDQRLAASDLGDELRRSLEQQKQVIDARQAAHAEGLRRKEHVDAELARIDQQIALIREQTLLATDEEQIGTALNALTSSFNEASRWLNDQRDLLGVLELNEQQSLPSYVLQEGGKPLTREAVKH</sequence>
<keyword evidence="3" id="KW-1185">Reference proteome</keyword>
<dbReference type="KEGG" id="pcam:HNE05_17405"/>
<dbReference type="Proteomes" id="UP000501379">
    <property type="component" value="Chromosome"/>
</dbReference>
<dbReference type="EMBL" id="CP053697">
    <property type="protein sequence ID" value="QKE65053.1"/>
    <property type="molecule type" value="Genomic_DNA"/>
</dbReference>
<evidence type="ECO:0000313" key="3">
    <source>
        <dbReference type="Proteomes" id="UP000501379"/>
    </source>
</evidence>
<evidence type="ECO:0000256" key="1">
    <source>
        <dbReference type="SAM" id="Phobius"/>
    </source>
</evidence>
<keyword evidence="1" id="KW-0812">Transmembrane</keyword>
<dbReference type="RefSeq" id="WP_173210564.1">
    <property type="nucleotide sequence ID" value="NZ_CP053697.2"/>
</dbReference>
<evidence type="ECO:0000313" key="2">
    <source>
        <dbReference type="EMBL" id="QKE65053.1"/>
    </source>
</evidence>
<dbReference type="AlphaFoldDB" id="A0A6M8FFS1"/>
<protein>
    <submittedName>
        <fullName evidence="2">Uncharacterized protein</fullName>
    </submittedName>
</protein>
<feature type="transmembrane region" description="Helical" evidence="1">
    <location>
        <begin position="24"/>
        <end position="53"/>
    </location>
</feature>
<accession>A0A6M8FFS1</accession>
<reference evidence="2" key="1">
    <citation type="submission" date="2020-07" db="EMBL/GenBank/DDBJ databases">
        <title>Nitrate ammonifying Pseudomonas campi sp. nov. isolated from German agricultural grassland.</title>
        <authorList>
            <person name="Timsy T."/>
            <person name="Ulrich A."/>
            <person name="Spanner T."/>
            <person name="Foesel B."/>
            <person name="Kolb S."/>
            <person name="Horn M.A."/>
            <person name="Behrendt U."/>
        </authorList>
    </citation>
    <scope>NUCLEOTIDE SEQUENCE</scope>
    <source>
        <strain evidence="2">S1-A32-2</strain>
    </source>
</reference>